<dbReference type="Gene3D" id="3.30.230.10">
    <property type="match status" value="1"/>
</dbReference>
<dbReference type="PANTHER" id="PTHR20861:SF6">
    <property type="entry name" value="BETA-RIBOFURANOSYLPHENOL 5'-PHOSPHATE SYNTHASE"/>
    <property type="match status" value="1"/>
</dbReference>
<dbReference type="InterPro" id="IPR004422">
    <property type="entry name" value="RFAP_synthase"/>
</dbReference>
<protein>
    <recommendedName>
        <fullName evidence="2">GHMP kinase N-terminal domain-containing protein</fullName>
    </recommendedName>
</protein>
<dbReference type="GO" id="GO:0016740">
    <property type="term" value="F:transferase activity"/>
    <property type="evidence" value="ECO:0007669"/>
    <property type="project" value="UniProtKB-KW"/>
</dbReference>
<proteinExistence type="predicted"/>
<gene>
    <name evidence="3" type="ORF">S12H4_49426</name>
</gene>
<dbReference type="InterPro" id="IPR020568">
    <property type="entry name" value="Ribosomal_Su5_D2-typ_SF"/>
</dbReference>
<dbReference type="InterPro" id="IPR014721">
    <property type="entry name" value="Ribsml_uS5_D2-typ_fold_subgr"/>
</dbReference>
<dbReference type="PANTHER" id="PTHR20861">
    <property type="entry name" value="HOMOSERINE/4-DIPHOSPHOCYTIDYL-2-C-METHYL-D-ERYTHRITOL KINASE"/>
    <property type="match status" value="1"/>
</dbReference>
<sequence>MRVHIESSGRLHLGLIDLHGGLGRKFGGIGVALKEPSLVLEAAPTDELRSEGLEQERTKAFAQRFFQRYAPEHWRLSGRGAYLRVFKAIPSHVGFGSGTQLALAVGVALTRLYDLDITAADLAETMKRGRRSGIGIGVFQYGGFIVDGGNIENSHCEATVPPVIFRYPFPADWLFVVATPQVEAGLSGEAELTAFHELSPPSPEAVGHICRILVMKMLPSLIERKIKPFGEAVTEIDQLVV</sequence>
<name>X1U3J1_9ZZZZ</name>
<dbReference type="AlphaFoldDB" id="X1U3J1"/>
<dbReference type="NCBIfam" id="TIGR00144">
    <property type="entry name" value="beta_RFAP_syn"/>
    <property type="match status" value="1"/>
</dbReference>
<keyword evidence="1" id="KW-0808">Transferase</keyword>
<comment type="caution">
    <text evidence="3">The sequence shown here is derived from an EMBL/GenBank/DDBJ whole genome shotgun (WGS) entry which is preliminary data.</text>
</comment>
<dbReference type="InterPro" id="IPR006204">
    <property type="entry name" value="GHMP_kinase_N_dom"/>
</dbReference>
<dbReference type="GO" id="GO:0005524">
    <property type="term" value="F:ATP binding"/>
    <property type="evidence" value="ECO:0007669"/>
    <property type="project" value="InterPro"/>
</dbReference>
<organism evidence="3">
    <name type="scientific">marine sediment metagenome</name>
    <dbReference type="NCBI Taxonomy" id="412755"/>
    <lineage>
        <taxon>unclassified sequences</taxon>
        <taxon>metagenomes</taxon>
        <taxon>ecological metagenomes</taxon>
    </lineage>
</organism>
<dbReference type="Pfam" id="PF00288">
    <property type="entry name" value="GHMP_kinases_N"/>
    <property type="match status" value="1"/>
</dbReference>
<accession>X1U3J1</accession>
<evidence type="ECO:0000259" key="2">
    <source>
        <dbReference type="Pfam" id="PF00288"/>
    </source>
</evidence>
<evidence type="ECO:0000256" key="1">
    <source>
        <dbReference type="ARBA" id="ARBA00022679"/>
    </source>
</evidence>
<feature type="non-terminal residue" evidence="3">
    <location>
        <position position="241"/>
    </location>
</feature>
<feature type="domain" description="GHMP kinase N-terminal" evidence="2">
    <location>
        <begin position="67"/>
        <end position="131"/>
    </location>
</feature>
<reference evidence="3" key="1">
    <citation type="journal article" date="2014" name="Front. Microbiol.">
        <title>High frequency of phylogenetically diverse reductive dehalogenase-homologous genes in deep subseafloor sedimentary metagenomes.</title>
        <authorList>
            <person name="Kawai M."/>
            <person name="Futagami T."/>
            <person name="Toyoda A."/>
            <person name="Takaki Y."/>
            <person name="Nishi S."/>
            <person name="Hori S."/>
            <person name="Arai W."/>
            <person name="Tsubouchi T."/>
            <person name="Morono Y."/>
            <person name="Uchiyama I."/>
            <person name="Ito T."/>
            <person name="Fujiyama A."/>
            <person name="Inagaki F."/>
            <person name="Takami H."/>
        </authorList>
    </citation>
    <scope>NUCLEOTIDE SEQUENCE</scope>
    <source>
        <strain evidence="3">Expedition CK06-06</strain>
    </source>
</reference>
<dbReference type="EMBL" id="BARW01031005">
    <property type="protein sequence ID" value="GAJ12054.1"/>
    <property type="molecule type" value="Genomic_DNA"/>
</dbReference>
<dbReference type="SUPFAM" id="SSF54211">
    <property type="entry name" value="Ribosomal protein S5 domain 2-like"/>
    <property type="match status" value="1"/>
</dbReference>
<evidence type="ECO:0000313" key="3">
    <source>
        <dbReference type="EMBL" id="GAJ12054.1"/>
    </source>
</evidence>